<dbReference type="AlphaFoldDB" id="A0A7Y2EA71"/>
<reference evidence="1 2" key="1">
    <citation type="submission" date="2020-03" db="EMBL/GenBank/DDBJ databases">
        <title>Metabolic flexibility allows generalist bacteria to become dominant in a frequently disturbed ecosystem.</title>
        <authorList>
            <person name="Chen Y.-J."/>
            <person name="Leung P.M."/>
            <person name="Bay S.K."/>
            <person name="Hugenholtz P."/>
            <person name="Kessler A.J."/>
            <person name="Shelley G."/>
            <person name="Waite D.W."/>
            <person name="Cook P.L."/>
            <person name="Greening C."/>
        </authorList>
    </citation>
    <scope>NUCLEOTIDE SEQUENCE [LARGE SCALE GENOMIC DNA]</scope>
    <source>
        <strain evidence="1">SS_bin_28</strain>
    </source>
</reference>
<organism evidence="1 2">
    <name type="scientific">Eiseniibacteriota bacterium</name>
    <dbReference type="NCBI Taxonomy" id="2212470"/>
    <lineage>
        <taxon>Bacteria</taxon>
        <taxon>Candidatus Eiseniibacteriota</taxon>
    </lineage>
</organism>
<sequence>MRFWGYLLLLAFVGLAVYLITNPRVRPVPVNPTWVSVYEHDAEGVTLSGSKEALIEAVRAGQPIRVYWAGRRVEHATDAGFLTILQGEVFAQIPEILGQQPSVDPPAIAFREPEGTTWTTILATNGNRALKWFAQP</sequence>
<evidence type="ECO:0000313" key="2">
    <source>
        <dbReference type="Proteomes" id="UP000547674"/>
    </source>
</evidence>
<accession>A0A7Y2EA71</accession>
<proteinExistence type="predicted"/>
<evidence type="ECO:0000313" key="1">
    <source>
        <dbReference type="EMBL" id="NNF06144.1"/>
    </source>
</evidence>
<dbReference type="Proteomes" id="UP000547674">
    <property type="component" value="Unassembled WGS sequence"/>
</dbReference>
<comment type="caution">
    <text evidence="1">The sequence shown here is derived from an EMBL/GenBank/DDBJ whole genome shotgun (WGS) entry which is preliminary data.</text>
</comment>
<dbReference type="EMBL" id="JABDJR010000198">
    <property type="protein sequence ID" value="NNF06144.1"/>
    <property type="molecule type" value="Genomic_DNA"/>
</dbReference>
<name>A0A7Y2EA71_UNCEI</name>
<gene>
    <name evidence="1" type="ORF">HKN21_05235</name>
</gene>
<protein>
    <submittedName>
        <fullName evidence="1">Uncharacterized protein</fullName>
    </submittedName>
</protein>